<comment type="similarity">
    <text evidence="1 8 9">Belongs to the class-I aminoacyl-tRNA synthetase family.</text>
</comment>
<dbReference type="PRINTS" id="PR01039">
    <property type="entry name" value="TRNASYNTHTRP"/>
</dbReference>
<dbReference type="GeneID" id="12449982"/>
<dbReference type="SUPFAM" id="SSF52374">
    <property type="entry name" value="Nucleotidylyl transferase"/>
    <property type="match status" value="1"/>
</dbReference>
<dbReference type="PANTHER" id="PTHR10055">
    <property type="entry name" value="TRYPTOPHANYL-TRNA SYNTHETASE"/>
    <property type="match status" value="1"/>
</dbReference>
<evidence type="ECO:0000256" key="8">
    <source>
        <dbReference type="HAMAP-Rule" id="MF_00140"/>
    </source>
</evidence>
<name>A0A7C2VMN4_9CREN</name>
<protein>
    <recommendedName>
        <fullName evidence="8">Tryptophan--tRNA ligase</fullName>
        <ecNumber evidence="8">6.1.1.2</ecNumber>
    </recommendedName>
    <alternativeName>
        <fullName evidence="8">Tryptophanyl-tRNA synthetase</fullName>
        <shortName evidence="8">TrpRS</shortName>
    </alternativeName>
</protein>
<dbReference type="InterPro" id="IPR002306">
    <property type="entry name" value="Trp-tRNA-ligase"/>
</dbReference>
<keyword evidence="4 8" id="KW-0547">Nucleotide-binding</keyword>
<evidence type="ECO:0000256" key="7">
    <source>
        <dbReference type="ARBA" id="ARBA00023146"/>
    </source>
</evidence>
<comment type="catalytic activity">
    <reaction evidence="8">
        <text>tRNA(Trp) + L-tryptophan + ATP = L-tryptophyl-tRNA(Trp) + AMP + diphosphate + H(+)</text>
        <dbReference type="Rhea" id="RHEA:24080"/>
        <dbReference type="Rhea" id="RHEA-COMP:9671"/>
        <dbReference type="Rhea" id="RHEA-COMP:9705"/>
        <dbReference type="ChEBI" id="CHEBI:15378"/>
        <dbReference type="ChEBI" id="CHEBI:30616"/>
        <dbReference type="ChEBI" id="CHEBI:33019"/>
        <dbReference type="ChEBI" id="CHEBI:57912"/>
        <dbReference type="ChEBI" id="CHEBI:78442"/>
        <dbReference type="ChEBI" id="CHEBI:78535"/>
        <dbReference type="ChEBI" id="CHEBI:456215"/>
        <dbReference type="EC" id="6.1.1.2"/>
    </reaction>
</comment>
<dbReference type="RefSeq" id="WP_014558034.1">
    <property type="nucleotide sequence ID" value="NZ_DSFH01000026.1"/>
</dbReference>
<dbReference type="GO" id="GO:0006436">
    <property type="term" value="P:tryptophanyl-tRNA aminoacylation"/>
    <property type="evidence" value="ECO:0007669"/>
    <property type="project" value="UniProtKB-UniRule"/>
</dbReference>
<reference evidence="10" key="1">
    <citation type="journal article" date="2020" name="mSystems">
        <title>Genome- and Community-Level Interaction Insights into Carbon Utilization and Element Cycling Functions of Hydrothermarchaeota in Hydrothermal Sediment.</title>
        <authorList>
            <person name="Zhou Z."/>
            <person name="Liu Y."/>
            <person name="Xu W."/>
            <person name="Pan J."/>
            <person name="Luo Z.H."/>
            <person name="Li M."/>
        </authorList>
    </citation>
    <scope>NUCLEOTIDE SEQUENCE [LARGE SCALE GENOMIC DNA]</scope>
    <source>
        <strain evidence="10">SpSt-1261</strain>
    </source>
</reference>
<dbReference type="Proteomes" id="UP000886076">
    <property type="component" value="Unassembled WGS sequence"/>
</dbReference>
<dbReference type="InterPro" id="IPR002305">
    <property type="entry name" value="aa-tRNA-synth_Ic"/>
</dbReference>
<keyword evidence="6 8" id="KW-0648">Protein biosynthesis</keyword>
<keyword evidence="7 8" id="KW-0030">Aminoacyl-tRNA synthetase</keyword>
<keyword evidence="2 8" id="KW-0963">Cytoplasm</keyword>
<dbReference type="PANTHER" id="PTHR10055:SF5">
    <property type="entry name" value="TRYPTOPHAN--TRNA LIGASE"/>
    <property type="match status" value="1"/>
</dbReference>
<feature type="short sequence motif" description="'KMSKS' region" evidence="8">
    <location>
        <begin position="256"/>
        <end position="260"/>
    </location>
</feature>
<evidence type="ECO:0000256" key="2">
    <source>
        <dbReference type="ARBA" id="ARBA00022490"/>
    </source>
</evidence>
<dbReference type="HAMAP" id="MF_00140_A">
    <property type="entry name" value="Trp_tRNA_synth_A"/>
    <property type="match status" value="1"/>
</dbReference>
<dbReference type="Pfam" id="PF00579">
    <property type="entry name" value="tRNA-synt_1b"/>
    <property type="match status" value="1"/>
</dbReference>
<evidence type="ECO:0000256" key="5">
    <source>
        <dbReference type="ARBA" id="ARBA00022840"/>
    </source>
</evidence>
<keyword evidence="3 8" id="KW-0436">Ligase</keyword>
<comment type="caution">
    <text evidence="8">Lacks conserved residue(s) required for the propagation of feature annotation.</text>
</comment>
<comment type="subcellular location">
    <subcellularLocation>
        <location evidence="8">Cytoplasm</location>
    </subcellularLocation>
</comment>
<organism evidence="10">
    <name type="scientific">Fervidicoccus fontis</name>
    <dbReference type="NCBI Taxonomy" id="683846"/>
    <lineage>
        <taxon>Archaea</taxon>
        <taxon>Thermoproteota</taxon>
        <taxon>Thermoprotei</taxon>
        <taxon>Fervidicoccales</taxon>
        <taxon>Fervidicoccaceae</taxon>
        <taxon>Fervidicoccus</taxon>
    </lineage>
</organism>
<dbReference type="Gene3D" id="3.40.50.620">
    <property type="entry name" value="HUPs"/>
    <property type="match status" value="1"/>
</dbReference>
<dbReference type="GO" id="GO:0005524">
    <property type="term" value="F:ATP binding"/>
    <property type="evidence" value="ECO:0007669"/>
    <property type="project" value="UniProtKB-UniRule"/>
</dbReference>
<comment type="function">
    <text evidence="8">Catalyzes the attachment of tryptophan to tRNA(Trp).</text>
</comment>
<dbReference type="GO" id="GO:0005737">
    <property type="term" value="C:cytoplasm"/>
    <property type="evidence" value="ECO:0007669"/>
    <property type="project" value="UniProtKB-SubCell"/>
</dbReference>
<gene>
    <name evidence="8" type="primary">trpS</name>
    <name evidence="10" type="ORF">ENO39_01560</name>
</gene>
<dbReference type="OMA" id="SIYHRFM"/>
<evidence type="ECO:0000256" key="1">
    <source>
        <dbReference type="ARBA" id="ARBA00005594"/>
    </source>
</evidence>
<evidence type="ECO:0000256" key="4">
    <source>
        <dbReference type="ARBA" id="ARBA00022741"/>
    </source>
</evidence>
<evidence type="ECO:0000256" key="9">
    <source>
        <dbReference type="RuleBase" id="RU363036"/>
    </source>
</evidence>
<dbReference type="NCBIfam" id="TIGR00233">
    <property type="entry name" value="trpS"/>
    <property type="match status" value="1"/>
</dbReference>
<keyword evidence="5 8" id="KW-0067">ATP-binding</keyword>
<evidence type="ECO:0000313" key="10">
    <source>
        <dbReference type="EMBL" id="HEW63734.1"/>
    </source>
</evidence>
<dbReference type="EC" id="6.1.1.2" evidence="8"/>
<accession>A0A7C2VMN4</accession>
<dbReference type="Gene3D" id="1.10.240.10">
    <property type="entry name" value="Tyrosyl-Transfer RNA Synthetase"/>
    <property type="match status" value="1"/>
</dbReference>
<comment type="caution">
    <text evidence="10">The sequence shown here is derived from an EMBL/GenBank/DDBJ whole genome shotgun (WGS) entry which is preliminary data.</text>
</comment>
<dbReference type="GO" id="GO:0004830">
    <property type="term" value="F:tryptophan-tRNA ligase activity"/>
    <property type="evidence" value="ECO:0007669"/>
    <property type="project" value="UniProtKB-UniRule"/>
</dbReference>
<dbReference type="InterPro" id="IPR020653">
    <property type="entry name" value="Tryptophan-tRNA-ligase_arc"/>
</dbReference>
<sequence length="373" mass="42992">MEENKKEIILDPWGYSSIEDYDKLFTLFGIRPFKEVIHYFENPSILMKRGIVFGHRDFDVVLRAFKEGKKVTLLTGFMPSGKLHFGHKALFDQIIYYQKQGFHINLALADIEAYSVRKVERKETIRLAIEEYVANAIALGLEKKNLRIYFQSATKPAYYRLIQMFSQKVTMAEMTAIYGDLTPGKIVSVFTQAADILHPMLEEFGGYDYVFVPVGADQDPHIRFTRDISDRFSSELGFRRPASTYHRFMTGLDGGKMSSSRPESAIFLSDPPEIVVKKLNNALTGGRATIEEQKRLGGEPLKCAIYEMYLYHLMPNDKDLLDIFMRCRRGELLCGEDKKLAIEKTLKFLDDHRKKLEQAKDVAESYIEEIPKF</sequence>
<dbReference type="InterPro" id="IPR014729">
    <property type="entry name" value="Rossmann-like_a/b/a_fold"/>
</dbReference>
<evidence type="ECO:0000256" key="6">
    <source>
        <dbReference type="ARBA" id="ARBA00022917"/>
    </source>
</evidence>
<evidence type="ECO:0000256" key="3">
    <source>
        <dbReference type="ARBA" id="ARBA00022598"/>
    </source>
</evidence>
<dbReference type="AlphaFoldDB" id="A0A7C2VMN4"/>
<proteinExistence type="inferred from homology"/>
<dbReference type="NCBIfam" id="NF008925">
    <property type="entry name" value="PRK12285.1-2"/>
    <property type="match status" value="1"/>
</dbReference>
<dbReference type="FunFam" id="3.40.50.620:FF:000207">
    <property type="entry name" value="Tryptophan--tRNA ligase"/>
    <property type="match status" value="1"/>
</dbReference>
<dbReference type="EMBL" id="DSFH01000026">
    <property type="protein sequence ID" value="HEW63734.1"/>
    <property type="molecule type" value="Genomic_DNA"/>
</dbReference>